<evidence type="ECO:0000313" key="1">
    <source>
        <dbReference type="EMBL" id="GEM17982.1"/>
    </source>
</evidence>
<dbReference type="RefSeq" id="WP_172493440.1">
    <property type="nucleotide sequence ID" value="NZ_BARJ01000012.1"/>
</dbReference>
<evidence type="ECO:0008006" key="3">
    <source>
        <dbReference type="Google" id="ProtNLM"/>
    </source>
</evidence>
<proteinExistence type="predicted"/>
<dbReference type="Proteomes" id="UP000484858">
    <property type="component" value="Unassembled WGS sequence"/>
</dbReference>
<protein>
    <recommendedName>
        <fullName evidence="3">Phage protein</fullName>
    </recommendedName>
</protein>
<dbReference type="Pfam" id="PF11651">
    <property type="entry name" value="P22_CoatProtein"/>
    <property type="match status" value="1"/>
</dbReference>
<evidence type="ECO:0000313" key="2">
    <source>
        <dbReference type="Proteomes" id="UP000484858"/>
    </source>
</evidence>
<accession>A0A829X4V0</accession>
<name>A0A829X4V0_GLUOY</name>
<comment type="caution">
    <text evidence="1">The sequence shown here is derived from an EMBL/GenBank/DDBJ whole genome shotgun (WGS) entry which is preliminary data.</text>
</comment>
<dbReference type="AlphaFoldDB" id="A0A829X4V0"/>
<reference evidence="1 2" key="1">
    <citation type="submission" date="2013-04" db="EMBL/GenBank/DDBJ databases">
        <title>Gluconobacter oxydans NBRC 3293 whole genome sequence.</title>
        <authorList>
            <person name="Matsutani M."/>
            <person name="Yakushi T."/>
            <person name="Matsushita K."/>
        </authorList>
    </citation>
    <scope>NUCLEOTIDE SEQUENCE [LARGE SCALE GENOMIC DNA]</scope>
    <source>
        <strain evidence="1 2">NBRC 3293</strain>
    </source>
</reference>
<dbReference type="InterPro" id="IPR024659">
    <property type="entry name" value="Phage_coat_Gp5"/>
</dbReference>
<dbReference type="EMBL" id="BARJ01000012">
    <property type="protein sequence ID" value="GEM17982.1"/>
    <property type="molecule type" value="Genomic_DNA"/>
</dbReference>
<sequence length="432" mass="46338">MASNNLINNQMITKMALALRRNQNSLVQNVDRSYQDQFAQTGGKIGDNVNIRLPNDNVAVQGPVVNPQAMVERSIPLTIDQRWNTSLSFTTQERTLQVDRFAERYVAPAVNVLVGALAADLIGMSLQFSNLVRNVDTENNTLVPSSQTWLRANAILSECNAEPANRFACLDPLSEADTVAGLMGMFNPSGEISEQNRSGRMGSRLLGVQGWMQDNTVIVHQTGSYDGTATATGAVNSFTPNGQVVAPTQISAVTSPHMSLISSSAITGTLNAGDIITITGVNRVNRITKKSRAIPMQFVVAQDCASGATSIPVMPALVPPNADGSPALFQTVDAAPAEGAKINIIGKAGEVTRRNFIYHKKAMTLATVDLEQVTGATIECGRDNLDGISLRTLTYYDGPVDVRGTRMDLLYGKAMLRPDWGVIVPSPTDDGF</sequence>
<organism evidence="1 2">
    <name type="scientific">Gluconobacter oxydans NBRC 3293</name>
    <dbReference type="NCBI Taxonomy" id="1315969"/>
    <lineage>
        <taxon>Bacteria</taxon>
        <taxon>Pseudomonadati</taxon>
        <taxon>Pseudomonadota</taxon>
        <taxon>Alphaproteobacteria</taxon>
        <taxon>Acetobacterales</taxon>
        <taxon>Acetobacteraceae</taxon>
        <taxon>Gluconobacter</taxon>
    </lineage>
</organism>
<gene>
    <name evidence="1" type="ORF">NBRC3293_2479</name>
</gene>
<dbReference type="Gene3D" id="2.40.30.240">
    <property type="match status" value="1"/>
</dbReference>